<dbReference type="EMBL" id="JBEVCJ010000042">
    <property type="protein sequence ID" value="MET1257261.1"/>
    <property type="molecule type" value="Genomic_DNA"/>
</dbReference>
<feature type="signal peptide" evidence="1">
    <location>
        <begin position="1"/>
        <end position="29"/>
    </location>
</feature>
<feature type="chain" id="PRO_5045610898" evidence="1">
    <location>
        <begin position="30"/>
        <end position="131"/>
    </location>
</feature>
<protein>
    <submittedName>
        <fullName evidence="2">Uncharacterized protein</fullName>
    </submittedName>
</protein>
<organism evidence="2 3">
    <name type="scientific">Aliikangiella maris</name>
    <dbReference type="NCBI Taxonomy" id="3162458"/>
    <lineage>
        <taxon>Bacteria</taxon>
        <taxon>Pseudomonadati</taxon>
        <taxon>Pseudomonadota</taxon>
        <taxon>Gammaproteobacteria</taxon>
        <taxon>Oceanospirillales</taxon>
        <taxon>Pleioneaceae</taxon>
        <taxon>Aliikangiella</taxon>
    </lineage>
</organism>
<sequence>MFKTLSRLINSKRSITTLMLLMLSLSISAKDEQPYRSILGSWQGKWDGIYHVKIEVVAIEKDKLQVNYSWQEKVGGAFNQVTYPAEVFNLNTIDFHKVSLRVDPADLNKLLAYGKFDQLTRIALLSRVEKD</sequence>
<dbReference type="Proteomes" id="UP001548189">
    <property type="component" value="Unassembled WGS sequence"/>
</dbReference>
<name>A0ABV2BZC5_9GAMM</name>
<reference evidence="2 3" key="1">
    <citation type="submission" date="2024-06" db="EMBL/GenBank/DDBJ databases">
        <authorList>
            <person name="Li F."/>
        </authorList>
    </citation>
    <scope>NUCLEOTIDE SEQUENCE [LARGE SCALE GENOMIC DNA]</scope>
    <source>
        <strain evidence="2 3">GXAS 311</strain>
    </source>
</reference>
<accession>A0ABV2BZC5</accession>
<keyword evidence="3" id="KW-1185">Reference proteome</keyword>
<evidence type="ECO:0000313" key="3">
    <source>
        <dbReference type="Proteomes" id="UP001548189"/>
    </source>
</evidence>
<evidence type="ECO:0000313" key="2">
    <source>
        <dbReference type="EMBL" id="MET1257261.1"/>
    </source>
</evidence>
<evidence type="ECO:0000256" key="1">
    <source>
        <dbReference type="SAM" id="SignalP"/>
    </source>
</evidence>
<keyword evidence="1" id="KW-0732">Signal</keyword>
<comment type="caution">
    <text evidence="2">The sequence shown here is derived from an EMBL/GenBank/DDBJ whole genome shotgun (WGS) entry which is preliminary data.</text>
</comment>
<gene>
    <name evidence="2" type="ORF">ABVT43_19105</name>
</gene>
<dbReference type="RefSeq" id="WP_353897845.1">
    <property type="nucleotide sequence ID" value="NZ_JBEVCJ010000042.1"/>
</dbReference>
<proteinExistence type="predicted"/>